<dbReference type="Pfam" id="PF00535">
    <property type="entry name" value="Glycos_transf_2"/>
    <property type="match status" value="1"/>
</dbReference>
<dbReference type="GO" id="GO:0016758">
    <property type="term" value="F:hexosyltransferase activity"/>
    <property type="evidence" value="ECO:0007669"/>
    <property type="project" value="UniProtKB-ARBA"/>
</dbReference>
<evidence type="ECO:0000313" key="3">
    <source>
        <dbReference type="Proteomes" id="UP000289792"/>
    </source>
</evidence>
<proteinExistence type="predicted"/>
<organism evidence="2 3">
    <name type="scientific">Gelidibacter gilvus</name>
    <dbReference type="NCBI Taxonomy" id="59602"/>
    <lineage>
        <taxon>Bacteria</taxon>
        <taxon>Pseudomonadati</taxon>
        <taxon>Bacteroidota</taxon>
        <taxon>Flavobacteriia</taxon>
        <taxon>Flavobacteriales</taxon>
        <taxon>Flavobacteriaceae</taxon>
        <taxon>Gelidibacter</taxon>
    </lineage>
</organism>
<dbReference type="Proteomes" id="UP000289792">
    <property type="component" value="Unassembled WGS sequence"/>
</dbReference>
<dbReference type="Gene3D" id="3.90.550.10">
    <property type="entry name" value="Spore Coat Polysaccharide Biosynthesis Protein SpsA, Chain A"/>
    <property type="match status" value="1"/>
</dbReference>
<dbReference type="PANTHER" id="PTHR22916:SF3">
    <property type="entry name" value="UDP-GLCNAC:BETAGAL BETA-1,3-N-ACETYLGLUCOSAMINYLTRANSFERASE-LIKE PROTEIN 1"/>
    <property type="match status" value="1"/>
</dbReference>
<name>A0A4Q0XGF3_9FLAO</name>
<comment type="caution">
    <text evidence="2">The sequence shown here is derived from an EMBL/GenBank/DDBJ whole genome shotgun (WGS) entry which is preliminary data.</text>
</comment>
<reference evidence="2 3" key="1">
    <citation type="submission" date="2019-01" db="EMBL/GenBank/DDBJ databases">
        <title>Genome sequence of the Antarctic species Gelidibacter gilvus ACAM 158(T).</title>
        <authorList>
            <person name="Bowman J.P."/>
        </authorList>
    </citation>
    <scope>NUCLEOTIDE SEQUENCE [LARGE SCALE GENOMIC DNA]</scope>
    <source>
        <strain evidence="2 3">IC158</strain>
    </source>
</reference>
<protein>
    <submittedName>
        <fullName evidence="2">Glycosyltransferase family 2 protein</fullName>
    </submittedName>
</protein>
<keyword evidence="3" id="KW-1185">Reference proteome</keyword>
<dbReference type="EMBL" id="SDDZ01000007">
    <property type="protein sequence ID" value="RXJ49387.1"/>
    <property type="molecule type" value="Genomic_DNA"/>
</dbReference>
<evidence type="ECO:0000259" key="1">
    <source>
        <dbReference type="Pfam" id="PF00535"/>
    </source>
</evidence>
<dbReference type="InterPro" id="IPR029044">
    <property type="entry name" value="Nucleotide-diphossugar_trans"/>
</dbReference>
<dbReference type="RefSeq" id="WP_129017788.1">
    <property type="nucleotide sequence ID" value="NZ_SDDZ01000007.1"/>
</dbReference>
<dbReference type="SUPFAM" id="SSF53448">
    <property type="entry name" value="Nucleotide-diphospho-sugar transferases"/>
    <property type="match status" value="1"/>
</dbReference>
<sequence>MKPFFSVLISLYNKERFIKSTIESVLAQSFQDFEIIVVNDGSTDGSETVVNSFSDQRIKYFKQENKGASAGRNAAISDASGQYFALLDADDLWQENYLETIHQLISSYPDHKVFSTAVTIETANGEMRSVYSIKNITDGEVYTVDYFESSYINTLLTSSSTVVHPSVFEKAGTYDTSIKSGQDTDLWIRIGIHYKIVFINLPLVTYRYGEESLSNKIRRAVDKPKFDSYTELEAVNPSMKKFIDLNRFSMAILSKLENDQKSFKRFEKAIDYKNLNKKQQFLLKQPVSVVRCFHFFKKRMQHLGIHLSAFK</sequence>
<feature type="domain" description="Glycosyltransferase 2-like" evidence="1">
    <location>
        <begin position="6"/>
        <end position="133"/>
    </location>
</feature>
<dbReference type="InterPro" id="IPR001173">
    <property type="entry name" value="Glyco_trans_2-like"/>
</dbReference>
<dbReference type="OrthoDB" id="6307329at2"/>
<accession>A0A4Q0XGF3</accession>
<dbReference type="AlphaFoldDB" id="A0A4Q0XGF3"/>
<dbReference type="PANTHER" id="PTHR22916">
    <property type="entry name" value="GLYCOSYLTRANSFERASE"/>
    <property type="match status" value="1"/>
</dbReference>
<gene>
    <name evidence="2" type="ORF">ESZ48_12270</name>
</gene>
<keyword evidence="2" id="KW-0808">Transferase</keyword>
<dbReference type="CDD" id="cd00761">
    <property type="entry name" value="Glyco_tranf_GTA_type"/>
    <property type="match status" value="1"/>
</dbReference>
<evidence type="ECO:0000313" key="2">
    <source>
        <dbReference type="EMBL" id="RXJ49387.1"/>
    </source>
</evidence>